<dbReference type="Proteomes" id="UP000000718">
    <property type="component" value="Chromosome"/>
</dbReference>
<organism evidence="1 2">
    <name type="scientific">Thermodesulfovibrio yellowstonii (strain ATCC 51303 / DSM 11347 / YP87)</name>
    <dbReference type="NCBI Taxonomy" id="289376"/>
    <lineage>
        <taxon>Bacteria</taxon>
        <taxon>Pseudomonadati</taxon>
        <taxon>Nitrospirota</taxon>
        <taxon>Thermodesulfovibrionia</taxon>
        <taxon>Thermodesulfovibrionales</taxon>
        <taxon>Thermodesulfovibrionaceae</taxon>
        <taxon>Thermodesulfovibrio</taxon>
    </lineage>
</organism>
<dbReference type="EnsemblBacteria" id="ACI21337">
    <property type="protein sequence ID" value="ACI21337"/>
    <property type="gene ID" value="THEYE_A0300"/>
</dbReference>
<dbReference type="RefSeq" id="WP_012546055.1">
    <property type="nucleotide sequence ID" value="NC_011296.1"/>
</dbReference>
<gene>
    <name evidence="1" type="ordered locus">THEYE_A0300</name>
</gene>
<dbReference type="STRING" id="289376.THEYE_A0300"/>
<name>B5YII9_THEYD</name>
<dbReference type="HOGENOM" id="CLU_2792693_0_0_0"/>
<dbReference type="KEGG" id="tye:THEYE_A0300"/>
<evidence type="ECO:0000313" key="2">
    <source>
        <dbReference type="Proteomes" id="UP000000718"/>
    </source>
</evidence>
<reference evidence="2" key="1">
    <citation type="submission" date="2008-08" db="EMBL/GenBank/DDBJ databases">
        <title>The complete genome sequence of Thermodesulfovibrio yellowstonii strain ATCC 51303 / DSM 11347 / YP87.</title>
        <authorList>
            <person name="Dodson R.J."/>
            <person name="Durkin A.S."/>
            <person name="Wu M."/>
            <person name="Eisen J."/>
            <person name="Sutton G."/>
        </authorList>
    </citation>
    <scope>NUCLEOTIDE SEQUENCE [LARGE SCALE GENOMIC DNA]</scope>
    <source>
        <strain evidence="2">ATCC 51303 / DSM 11347 / YP87</strain>
    </source>
</reference>
<proteinExistence type="predicted"/>
<keyword evidence="2" id="KW-1185">Reference proteome</keyword>
<evidence type="ECO:0000313" key="1">
    <source>
        <dbReference type="EMBL" id="ACI21337.1"/>
    </source>
</evidence>
<sequence>MKVYDLLAKVDSTVTENGEKAKWARIGVLLEKEKGFSIKLDFIPVSTTWDGWLTVKERKEKEQTEEPF</sequence>
<reference evidence="1 2" key="2">
    <citation type="journal article" date="2015" name="Genome Announc.">
        <title>Genome Sequence of the Sulfate-Reducing Thermophilic Bacterium Thermodesulfovibrio yellowstonii Strain DSM 11347T (Phylum Nitrospirae).</title>
        <authorList>
            <person name="Bhatnagar S."/>
            <person name="Badger J.H."/>
            <person name="Madupu R."/>
            <person name="Khouri H.M."/>
            <person name="O'Connor E.M."/>
            <person name="Robb F.T."/>
            <person name="Ward N.L."/>
            <person name="Eisen J.A."/>
        </authorList>
    </citation>
    <scope>NUCLEOTIDE SEQUENCE [LARGE SCALE GENOMIC DNA]</scope>
    <source>
        <strain evidence="2">ATCC 51303 / DSM 11347 / YP87</strain>
    </source>
</reference>
<protein>
    <submittedName>
        <fullName evidence="1">Uncharacterized protein</fullName>
    </submittedName>
</protein>
<dbReference type="AlphaFoldDB" id="B5YII9"/>
<dbReference type="PATRIC" id="fig|289376.4.peg.295"/>
<dbReference type="InParanoid" id="B5YII9"/>
<accession>B5YII9</accession>
<dbReference type="EMBL" id="CP001147">
    <property type="protein sequence ID" value="ACI21337.1"/>
    <property type="molecule type" value="Genomic_DNA"/>
</dbReference>
<dbReference type="OrthoDB" id="7652274at2"/>